<keyword evidence="4" id="KW-1185">Reference proteome</keyword>
<evidence type="ECO:0000313" key="3">
    <source>
        <dbReference type="EMBL" id="MDQ0112388.1"/>
    </source>
</evidence>
<evidence type="ECO:0000256" key="1">
    <source>
        <dbReference type="SAM" id="Phobius"/>
    </source>
</evidence>
<reference evidence="3 4" key="1">
    <citation type="submission" date="2023-07" db="EMBL/GenBank/DDBJ databases">
        <title>Sorghum-associated microbial communities from plants grown in Nebraska, USA.</title>
        <authorList>
            <person name="Schachtman D."/>
        </authorList>
    </citation>
    <scope>NUCLEOTIDE SEQUENCE [LARGE SCALE GENOMIC DNA]</scope>
    <source>
        <strain evidence="3 4">CC482</strain>
    </source>
</reference>
<organism evidence="3 4">
    <name type="scientific">Paenibacillus harenae</name>
    <dbReference type="NCBI Taxonomy" id="306543"/>
    <lineage>
        <taxon>Bacteria</taxon>
        <taxon>Bacillati</taxon>
        <taxon>Bacillota</taxon>
        <taxon>Bacilli</taxon>
        <taxon>Bacillales</taxon>
        <taxon>Paenibacillaceae</taxon>
        <taxon>Paenibacillus</taxon>
    </lineage>
</organism>
<dbReference type="RefSeq" id="WP_307203205.1">
    <property type="nucleotide sequence ID" value="NZ_JAUSSU010000003.1"/>
</dbReference>
<sequence length="189" mass="21725">MRQVTELFSIYITFFFLQIPFLIVLNLLKKNRLLANIRFIAITAYVVVIVQLTLWPTVAGQLPIGWSEVTYNFKPFHSILGSLNHPYYLVGVRNVLGNFVLILPLALLIKLKGTMRILLLGFGISLGIEVIQAIFTMSGLIMRRSFDVDDLILNTSGFYAGYLIRAIAIQFGKFNQPLLRWIKNRYKRR</sequence>
<evidence type="ECO:0000313" key="4">
    <source>
        <dbReference type="Proteomes" id="UP001229346"/>
    </source>
</evidence>
<dbReference type="InterPro" id="IPR053150">
    <property type="entry name" value="Teicoplanin_resist-assoc"/>
</dbReference>
<dbReference type="EMBL" id="JAUSSU010000003">
    <property type="protein sequence ID" value="MDQ0112388.1"/>
    <property type="molecule type" value="Genomic_DNA"/>
</dbReference>
<evidence type="ECO:0000259" key="2">
    <source>
        <dbReference type="Pfam" id="PF04892"/>
    </source>
</evidence>
<accession>A0ABT9U084</accession>
<dbReference type="Proteomes" id="UP001229346">
    <property type="component" value="Unassembled WGS sequence"/>
</dbReference>
<feature type="transmembrane region" description="Helical" evidence="1">
    <location>
        <begin position="86"/>
        <end position="108"/>
    </location>
</feature>
<keyword evidence="1" id="KW-1133">Transmembrane helix</keyword>
<feature type="domain" description="VanZ-like" evidence="2">
    <location>
        <begin position="44"/>
        <end position="165"/>
    </location>
</feature>
<feature type="transmembrane region" description="Helical" evidence="1">
    <location>
        <begin position="117"/>
        <end position="142"/>
    </location>
</feature>
<dbReference type="Pfam" id="PF04892">
    <property type="entry name" value="VanZ"/>
    <property type="match status" value="1"/>
</dbReference>
<proteinExistence type="predicted"/>
<keyword evidence="1" id="KW-0472">Membrane</keyword>
<keyword evidence="1" id="KW-0812">Transmembrane</keyword>
<dbReference type="PANTHER" id="PTHR36834:SF1">
    <property type="entry name" value="INTEGRAL MEMBRANE PROTEIN"/>
    <property type="match status" value="1"/>
</dbReference>
<feature type="transmembrane region" description="Helical" evidence="1">
    <location>
        <begin position="6"/>
        <end position="28"/>
    </location>
</feature>
<dbReference type="PANTHER" id="PTHR36834">
    <property type="entry name" value="MEMBRANE PROTEIN-RELATED"/>
    <property type="match status" value="1"/>
</dbReference>
<name>A0ABT9U084_PAEHA</name>
<gene>
    <name evidence="3" type="ORF">J2T15_001823</name>
</gene>
<comment type="caution">
    <text evidence="3">The sequence shown here is derived from an EMBL/GenBank/DDBJ whole genome shotgun (WGS) entry which is preliminary data.</text>
</comment>
<protein>
    <submittedName>
        <fullName evidence="3">Glycopeptide antibiotics resistance protein</fullName>
    </submittedName>
</protein>
<feature type="transmembrane region" description="Helical" evidence="1">
    <location>
        <begin position="40"/>
        <end position="66"/>
    </location>
</feature>
<dbReference type="InterPro" id="IPR006976">
    <property type="entry name" value="VanZ-like"/>
</dbReference>